<evidence type="ECO:0000313" key="1">
    <source>
        <dbReference type="EMBL" id="DAF50742.1"/>
    </source>
</evidence>
<proteinExistence type="predicted"/>
<sequence length="59" mass="7063">MRKEMKTKKINKIYDKGYDSVLNKYFILAMFVEFGETKYDRIFFSDKKDADNIKVGDLL</sequence>
<dbReference type="EMBL" id="BK032600">
    <property type="protein sequence ID" value="DAF50742.1"/>
    <property type="molecule type" value="Genomic_DNA"/>
</dbReference>
<protein>
    <submittedName>
        <fullName evidence="1">Uncharacterized protein</fullName>
    </submittedName>
</protein>
<organism evidence="1">
    <name type="scientific">Myoviridae sp. ct04y17</name>
    <dbReference type="NCBI Taxonomy" id="2827652"/>
    <lineage>
        <taxon>Viruses</taxon>
        <taxon>Duplodnaviria</taxon>
        <taxon>Heunggongvirae</taxon>
        <taxon>Uroviricota</taxon>
        <taxon>Caudoviricetes</taxon>
    </lineage>
</organism>
<name>A0A8S5SIG7_9CAUD</name>
<accession>A0A8S5SIG7</accession>
<reference evidence="1" key="1">
    <citation type="journal article" date="2021" name="Proc. Natl. Acad. Sci. U.S.A.">
        <title>A Catalog of Tens of Thousands of Viruses from Human Metagenomes Reveals Hidden Associations with Chronic Diseases.</title>
        <authorList>
            <person name="Tisza M.J."/>
            <person name="Buck C.B."/>
        </authorList>
    </citation>
    <scope>NUCLEOTIDE SEQUENCE</scope>
    <source>
        <strain evidence="1">Ct04y17</strain>
    </source>
</reference>